<sequence>MASSAPDRRRVYITCRPIFTGDNALLRREKKIRNLIRKNKLSLTKLLSELGEDKLVAVLKGLLEENVFVSEVRARAIFPDLFQTTPSRNAEREASEAKAAKSAAKALEEVVASEDNLKELSDEEPEPGVLQFVSASAPFPVPTPELTTIGGAGELLKDQIPSLYPSFIPYKAQHLILTAAQQLLEECCFDFAAKWMPSVLEQRGWDCAAAVELTKWTQILSKTYTTLPPNAIKLANTNTTTSPPPTIRGLVQPAQTLRHTAVHRLPTTARGIGRLLGGAVALADALQDHGRAAQLEQLKAEVDVKVRAMELSKNSLEDRAARALRDIARRREELDRAERDLKATMLREDADNKALVGRLLEESVRSIITAASDDEKVGAGSRPAGRTSATASGGNSDRGRDDSCDDATAVALAHAGDREVYYSGDEGDDGDDDIRDVKLAEGGVDVRLLNLFIGV</sequence>
<dbReference type="EMBL" id="JAUIRO010000008">
    <property type="protein sequence ID" value="KAK0703980.1"/>
    <property type="molecule type" value="Genomic_DNA"/>
</dbReference>
<evidence type="ECO:0000313" key="4">
    <source>
        <dbReference type="Proteomes" id="UP001172101"/>
    </source>
</evidence>
<gene>
    <name evidence="3" type="ORF">B0T26DRAFT_865190</name>
</gene>
<reference evidence="3" key="1">
    <citation type="submission" date="2023-06" db="EMBL/GenBank/DDBJ databases">
        <title>Genome-scale phylogeny and comparative genomics of the fungal order Sordariales.</title>
        <authorList>
            <consortium name="Lawrence Berkeley National Laboratory"/>
            <person name="Hensen N."/>
            <person name="Bonometti L."/>
            <person name="Westerberg I."/>
            <person name="Brannstrom I.O."/>
            <person name="Guillou S."/>
            <person name="Cros-Aarteil S."/>
            <person name="Calhoun S."/>
            <person name="Haridas S."/>
            <person name="Kuo A."/>
            <person name="Mondo S."/>
            <person name="Pangilinan J."/>
            <person name="Riley R."/>
            <person name="LaButti K."/>
            <person name="Andreopoulos B."/>
            <person name="Lipzen A."/>
            <person name="Chen C."/>
            <person name="Yanf M."/>
            <person name="Daum C."/>
            <person name="Ng V."/>
            <person name="Clum A."/>
            <person name="Steindorff A."/>
            <person name="Ohm R."/>
            <person name="Martin F."/>
            <person name="Silar P."/>
            <person name="Natvig D."/>
            <person name="Lalanne C."/>
            <person name="Gautier V."/>
            <person name="Ament-velasquez S.L."/>
            <person name="Kruys A."/>
            <person name="Hutchinson M.I."/>
            <person name="Powell A.J."/>
            <person name="Barry K."/>
            <person name="Miller A.N."/>
            <person name="Grigoriev I.V."/>
            <person name="Debuchy R."/>
            <person name="Gladieux P."/>
            <person name="Thoren M.H."/>
            <person name="Johannesson H."/>
        </authorList>
    </citation>
    <scope>NUCLEOTIDE SEQUENCE</scope>
    <source>
        <strain evidence="3">SMH2392-1A</strain>
    </source>
</reference>
<feature type="region of interest" description="Disordered" evidence="2">
    <location>
        <begin position="374"/>
        <end position="404"/>
    </location>
</feature>
<feature type="coiled-coil region" evidence="1">
    <location>
        <begin position="306"/>
        <end position="347"/>
    </location>
</feature>
<accession>A0AA39ZUW7</accession>
<evidence type="ECO:0008006" key="5">
    <source>
        <dbReference type="Google" id="ProtNLM"/>
    </source>
</evidence>
<dbReference type="GeneID" id="85331067"/>
<dbReference type="RefSeq" id="XP_060290839.1">
    <property type="nucleotide sequence ID" value="XM_060447797.1"/>
</dbReference>
<organism evidence="3 4">
    <name type="scientific">Lasiosphaeria miniovina</name>
    <dbReference type="NCBI Taxonomy" id="1954250"/>
    <lineage>
        <taxon>Eukaryota</taxon>
        <taxon>Fungi</taxon>
        <taxon>Dikarya</taxon>
        <taxon>Ascomycota</taxon>
        <taxon>Pezizomycotina</taxon>
        <taxon>Sordariomycetes</taxon>
        <taxon>Sordariomycetidae</taxon>
        <taxon>Sordariales</taxon>
        <taxon>Lasiosphaeriaceae</taxon>
        <taxon>Lasiosphaeria</taxon>
    </lineage>
</organism>
<comment type="caution">
    <text evidence="3">The sequence shown here is derived from an EMBL/GenBank/DDBJ whole genome shotgun (WGS) entry which is preliminary data.</text>
</comment>
<evidence type="ECO:0000256" key="2">
    <source>
        <dbReference type="SAM" id="MobiDB-lite"/>
    </source>
</evidence>
<proteinExistence type="predicted"/>
<dbReference type="AlphaFoldDB" id="A0AA39ZUW7"/>
<protein>
    <recommendedName>
        <fullName evidence="5">Ubiquinol-cytochrome-c reductase cytochrome c1</fullName>
    </recommendedName>
</protein>
<evidence type="ECO:0000256" key="1">
    <source>
        <dbReference type="SAM" id="Coils"/>
    </source>
</evidence>
<keyword evidence="4" id="KW-1185">Reference proteome</keyword>
<feature type="coiled-coil region" evidence="1">
    <location>
        <begin position="87"/>
        <end position="123"/>
    </location>
</feature>
<dbReference type="Proteomes" id="UP001172101">
    <property type="component" value="Unassembled WGS sequence"/>
</dbReference>
<name>A0AA39ZUW7_9PEZI</name>
<keyword evidence="1" id="KW-0175">Coiled coil</keyword>
<evidence type="ECO:0000313" key="3">
    <source>
        <dbReference type="EMBL" id="KAK0703980.1"/>
    </source>
</evidence>